<dbReference type="InterPro" id="IPR038765">
    <property type="entry name" value="Papain-like_cys_pep_sf"/>
</dbReference>
<protein>
    <submittedName>
        <fullName evidence="2">IMP dehydrogenase</fullName>
    </submittedName>
</protein>
<evidence type="ECO:0000259" key="1">
    <source>
        <dbReference type="SMART" id="SM00460"/>
    </source>
</evidence>
<evidence type="ECO:0000313" key="2">
    <source>
        <dbReference type="EMBL" id="GLR16957.1"/>
    </source>
</evidence>
<dbReference type="Pfam" id="PF08379">
    <property type="entry name" value="Bact_transglu_N"/>
    <property type="match status" value="1"/>
</dbReference>
<dbReference type="EMBL" id="BSOH01000007">
    <property type="protein sequence ID" value="GLR16957.1"/>
    <property type="molecule type" value="Genomic_DNA"/>
</dbReference>
<dbReference type="AlphaFoldDB" id="A0AA37SP81"/>
<dbReference type="Proteomes" id="UP001156666">
    <property type="component" value="Unassembled WGS sequence"/>
</dbReference>
<dbReference type="InterPro" id="IPR002931">
    <property type="entry name" value="Transglutaminase-like"/>
</dbReference>
<dbReference type="PANTHER" id="PTHR33490:SF1">
    <property type="entry name" value="SLL1233 PROTEIN"/>
    <property type="match status" value="1"/>
</dbReference>
<dbReference type="SUPFAM" id="SSF54001">
    <property type="entry name" value="Cysteine proteinases"/>
    <property type="match status" value="1"/>
</dbReference>
<gene>
    <name evidence="2" type="ORF">GCM10007940_15720</name>
</gene>
<accession>A0AA37SP81</accession>
<dbReference type="Pfam" id="PF09899">
    <property type="entry name" value="DUF2126"/>
    <property type="match status" value="1"/>
</dbReference>
<dbReference type="Gene3D" id="3.10.620.30">
    <property type="match status" value="1"/>
</dbReference>
<name>A0AA37SP81_9BACT</name>
<proteinExistence type="predicted"/>
<dbReference type="SMART" id="SM00460">
    <property type="entry name" value="TGc"/>
    <property type="match status" value="1"/>
</dbReference>
<feature type="domain" description="Transglutaminase-like" evidence="1">
    <location>
        <begin position="173"/>
        <end position="249"/>
    </location>
</feature>
<reference evidence="2" key="1">
    <citation type="journal article" date="2014" name="Int. J. Syst. Evol. Microbiol.">
        <title>Complete genome sequence of Corynebacterium casei LMG S-19264T (=DSM 44701T), isolated from a smear-ripened cheese.</title>
        <authorList>
            <consortium name="US DOE Joint Genome Institute (JGI-PGF)"/>
            <person name="Walter F."/>
            <person name="Albersmeier A."/>
            <person name="Kalinowski J."/>
            <person name="Ruckert C."/>
        </authorList>
    </citation>
    <scope>NUCLEOTIDE SEQUENCE</scope>
    <source>
        <strain evidence="2">NBRC 108769</strain>
    </source>
</reference>
<dbReference type="InterPro" id="IPR013589">
    <property type="entry name" value="Bac_transglu_N"/>
</dbReference>
<dbReference type="PANTHER" id="PTHR33490">
    <property type="entry name" value="BLR5614 PROTEIN-RELATED"/>
    <property type="match status" value="1"/>
</dbReference>
<dbReference type="RefSeq" id="WP_235290864.1">
    <property type="nucleotide sequence ID" value="NZ_BSOH01000007.1"/>
</dbReference>
<keyword evidence="3" id="KW-1185">Reference proteome</keyword>
<evidence type="ECO:0000313" key="3">
    <source>
        <dbReference type="Proteomes" id="UP001156666"/>
    </source>
</evidence>
<reference evidence="2" key="2">
    <citation type="submission" date="2023-01" db="EMBL/GenBank/DDBJ databases">
        <title>Draft genome sequence of Portibacter lacus strain NBRC 108769.</title>
        <authorList>
            <person name="Sun Q."/>
            <person name="Mori K."/>
        </authorList>
    </citation>
    <scope>NUCLEOTIDE SEQUENCE</scope>
    <source>
        <strain evidence="2">NBRC 108769</strain>
    </source>
</reference>
<comment type="caution">
    <text evidence="2">The sequence shown here is derived from an EMBL/GenBank/DDBJ whole genome shotgun (WGS) entry which is preliminary data.</text>
</comment>
<dbReference type="Pfam" id="PF01841">
    <property type="entry name" value="Transglut_core"/>
    <property type="match status" value="1"/>
</dbReference>
<organism evidence="2 3">
    <name type="scientific">Portibacter lacus</name>
    <dbReference type="NCBI Taxonomy" id="1099794"/>
    <lineage>
        <taxon>Bacteria</taxon>
        <taxon>Pseudomonadati</taxon>
        <taxon>Bacteroidota</taxon>
        <taxon>Saprospiria</taxon>
        <taxon>Saprospirales</taxon>
        <taxon>Haliscomenobacteraceae</taxon>
        <taxon>Portibacter</taxon>
    </lineage>
</organism>
<sequence length="1110" mass="126431">MGIQVAIRHNTKYTYDRPIKVWPQIIRLRPAAHSRTKISGYSLNIKPEGHFINWMQDPFGNYQARVVFPEKISSLEINVEVLAELVSVNPFDFFVEESAETFPFDYDDITKQELRPYLEITESEPLLLALFEQCQKYKGQSIVDFLVSLNMHIYNLLDYTVRMEPGVQSAEETLRKKLGSCRDFAWLFVMLARHFGLAARFVSGYLVQLKADEKSVTGPSGPEEDFTDLHAWVEIFIPGAGWIGLDATSGLFAGEGHIPLACTPHYSSASPITGATEVTTVKFDFANSVERIYETPRVTKPYTDHQIEKIHHLGFEVDKILTEGDVRLTMGGEPTFVSDADMESEQWNTEADGKDKRVLALKLAHELKEKFAKKTLLHFGQGKWYPGEPVPRWQYSIYWKKDGKALWSNDKLIGDPNTEGKLKSSDAGKFMEALTASLGLAKSSAMPAYEDKYYYLWSKANLPVDLKDMKDQSLERKTLENLLKKGLDDADGSVLPLQWDLDKNKWISCEWEFEREKLFLIPGNSEIGYRLPLDRISIKSESVENIEVPADPLNTETVLLEKEDILKTITTRSKNPNPALTEKVFKTAMCAQVVSGNLHLFLPPLEEINAFLDLIYSIEYCAQKLEMPVIIEGYQPPFNKHIQKLAVTPDPGVIEVNVHPANSWPELLDIYNTLFSEAREIGLGTNKFMLDGKHTGTGGGNHITLGGVSPADSPMLRRPDLLRSMLAFWQNHPSLSYLFSSAFIGPTSQAPRVDEGRPDNIYELEIAFAELEKHENPPFWMVDRLLRNLLTDLTGNTHRSEFCIDKLYSPDSSTGRLGILELRGFDMPPHKEMNIVQLLLIRSLIAAFWKNPYKNKLIHWGTDLHSRWMMHHFIQEDIHEVVDYLNAAGIAFEKEWFEPFLEFRFPMIGQVNVQGVNLKLRSAIEPWIVLGEEMTSSGTSRYVDSSVERIEVVVENFNHERYKVLCNSVEVPLVNTPYNGKYVASVRYKAWAPYSALHPTIDVNSPLVFDIYDTWNARSIGGCTYHVMHPGGRSYDTFPVNSLEAESRRTTRFWDFNHSPKSEAKIENPSNLDAPTRSYVVVNKDIKEKIEVKQIPVSKEFPHTLDLRRG</sequence>
<dbReference type="InterPro" id="IPR018667">
    <property type="entry name" value="DUF2126"/>
</dbReference>